<evidence type="ECO:0000256" key="2">
    <source>
        <dbReference type="ARBA" id="ARBA00022448"/>
    </source>
</evidence>
<evidence type="ECO:0000256" key="1">
    <source>
        <dbReference type="ARBA" id="ARBA00006709"/>
    </source>
</evidence>
<keyword evidence="5" id="KW-1185">Reference proteome</keyword>
<dbReference type="RefSeq" id="WP_210119130.1">
    <property type="nucleotide sequence ID" value="NZ_CP054142.1"/>
</dbReference>
<dbReference type="Gene3D" id="1.20.1690.10">
    <property type="entry name" value="V-type ATP synthase subunit C domain"/>
    <property type="match status" value="2"/>
</dbReference>
<accession>A0A975F4Z3</accession>
<evidence type="ECO:0000313" key="5">
    <source>
        <dbReference type="Proteomes" id="UP000671908"/>
    </source>
</evidence>
<dbReference type="GO" id="GO:0046961">
    <property type="term" value="F:proton-transporting ATPase activity, rotational mechanism"/>
    <property type="evidence" value="ECO:0007669"/>
    <property type="project" value="InterPro"/>
</dbReference>
<dbReference type="SUPFAM" id="SSF103486">
    <property type="entry name" value="V-type ATP synthase subunit C"/>
    <property type="match status" value="1"/>
</dbReference>
<dbReference type="InterPro" id="IPR036079">
    <property type="entry name" value="ATPase_csu/dsu_sf"/>
</dbReference>
<keyword evidence="2" id="KW-0813">Transport</keyword>
<name>A0A975F4Z3_9SPIR</name>
<sequence>MSRSDAAAYVNAKANGMLQKSFVGPKAIKLFSVHSLPELWALLFTQEMPSVPGQVLAEEIERKALQEFILQYKKLLAMYPKPDAVSLSLLQYYDYENLKSIATALSKNEKNMPQVIDVSPYNIINYKEWPDLVKITENTPFYWYDRIPSAQDMQALDKRLDFQYVKNLWKSIDELPRSERPFVRDFILEDIIFKNIIWAMRLKVYYDMKKDDIIAQLIFADDHKNEKDLFAALALSILDKDINAYSDWSGWKYEDALNPHEEGGEWTLDPCWVEQYFRRIFNRKALKKMHQYPLTAMVMVCWFKIKQNEYETVCAASEALRMGVDETQVMELAGIAPAKQR</sequence>
<dbReference type="InterPro" id="IPR044911">
    <property type="entry name" value="V-type_ATPase_csu/dsu_dom_3"/>
</dbReference>
<protein>
    <submittedName>
        <fullName evidence="4">V-type ATPase subunit</fullName>
    </submittedName>
</protein>
<dbReference type="KEGG" id="tpav:HRQ91_08430"/>
<gene>
    <name evidence="4" type="ORF">HRQ91_08430</name>
</gene>
<dbReference type="InterPro" id="IPR002843">
    <property type="entry name" value="ATPase_V0-cplx_csu/dsu"/>
</dbReference>
<dbReference type="AlphaFoldDB" id="A0A975F4Z3"/>
<keyword evidence="3" id="KW-0406">Ion transport</keyword>
<organism evidence="4 5">
    <name type="scientific">Treponema parvum</name>
    <dbReference type="NCBI Taxonomy" id="138851"/>
    <lineage>
        <taxon>Bacteria</taxon>
        <taxon>Pseudomonadati</taxon>
        <taxon>Spirochaetota</taxon>
        <taxon>Spirochaetia</taxon>
        <taxon>Spirochaetales</taxon>
        <taxon>Treponemataceae</taxon>
        <taxon>Treponema</taxon>
    </lineage>
</organism>
<comment type="similarity">
    <text evidence="1">Belongs to the V-ATPase V0D/AC39 subunit family.</text>
</comment>
<evidence type="ECO:0000256" key="3">
    <source>
        <dbReference type="ARBA" id="ARBA00023065"/>
    </source>
</evidence>
<proteinExistence type="inferred from homology"/>
<reference evidence="4 5" key="1">
    <citation type="journal article" date="2021" name="Microbiol. Resour. Announc.">
        <title>Complete Genome Sequences of Three Human Oral Treponema parvum Isolates.</title>
        <authorList>
            <person name="Zeng H."/>
            <person name="Watt R.M."/>
        </authorList>
    </citation>
    <scope>NUCLEOTIDE SEQUENCE [LARGE SCALE GENOMIC DNA]</scope>
    <source>
        <strain evidence="4 5">ATCC 700770</strain>
    </source>
</reference>
<dbReference type="Gene3D" id="1.10.132.50">
    <property type="entry name" value="ATP synthase (C/AC39) subunit, domain 3"/>
    <property type="match status" value="1"/>
</dbReference>
<evidence type="ECO:0000313" key="4">
    <source>
        <dbReference type="EMBL" id="QTQ14477.1"/>
    </source>
</evidence>
<dbReference type="InterPro" id="IPR035067">
    <property type="entry name" value="V-type_ATPase_csu/dsu"/>
</dbReference>
<dbReference type="EMBL" id="CP054142">
    <property type="protein sequence ID" value="QTQ14477.1"/>
    <property type="molecule type" value="Genomic_DNA"/>
</dbReference>
<dbReference type="Pfam" id="PF01992">
    <property type="entry name" value="vATP-synt_AC39"/>
    <property type="match status" value="1"/>
</dbReference>
<dbReference type="Proteomes" id="UP000671908">
    <property type="component" value="Chromosome"/>
</dbReference>